<feature type="region of interest" description="Disordered" evidence="1">
    <location>
        <begin position="1"/>
        <end position="28"/>
    </location>
</feature>
<organism evidence="2 3">
    <name type="scientific">Microlunatus antarcticus</name>
    <dbReference type="NCBI Taxonomy" id="53388"/>
    <lineage>
        <taxon>Bacteria</taxon>
        <taxon>Bacillati</taxon>
        <taxon>Actinomycetota</taxon>
        <taxon>Actinomycetes</taxon>
        <taxon>Propionibacteriales</taxon>
        <taxon>Propionibacteriaceae</taxon>
        <taxon>Microlunatus</taxon>
    </lineage>
</organism>
<dbReference type="EMBL" id="JACHZG010000001">
    <property type="protein sequence ID" value="MBB3326340.1"/>
    <property type="molecule type" value="Genomic_DNA"/>
</dbReference>
<evidence type="ECO:0000256" key="1">
    <source>
        <dbReference type="SAM" id="MobiDB-lite"/>
    </source>
</evidence>
<sequence length="195" mass="21600">MSDFFPEADEPDESELEESPQPVWLNPPEDVLPGVVPVELILGRSEQAVVMLTGIRAFPMGLAMNLAVRTRALVRGFNLNDEVFDGPYRHDLDSDWRRDRFKWGLEFADGRRATNVDPWVDGGLERVPDHPVLSGGGGGGSDRSVDRDYWLWPLPPAGPLKIVCQWLKLDIEPTTTEIDGALAVAAAARSQPVWS</sequence>
<name>A0A7W5JU26_9ACTN</name>
<gene>
    <name evidence="2" type="ORF">FHX39_001284</name>
</gene>
<reference evidence="2 3" key="1">
    <citation type="submission" date="2020-08" db="EMBL/GenBank/DDBJ databases">
        <title>Sequencing the genomes of 1000 actinobacteria strains.</title>
        <authorList>
            <person name="Klenk H.-P."/>
        </authorList>
    </citation>
    <scope>NUCLEOTIDE SEQUENCE [LARGE SCALE GENOMIC DNA]</scope>
    <source>
        <strain evidence="2 3">DSM 11053</strain>
    </source>
</reference>
<dbReference type="RefSeq" id="WP_183337304.1">
    <property type="nucleotide sequence ID" value="NZ_JACHZG010000001.1"/>
</dbReference>
<accession>A0A7W5JU26</accession>
<proteinExistence type="predicted"/>
<keyword evidence="3" id="KW-1185">Reference proteome</keyword>
<feature type="compositionally biased region" description="Acidic residues" evidence="1">
    <location>
        <begin position="1"/>
        <end position="18"/>
    </location>
</feature>
<protein>
    <submittedName>
        <fullName evidence="2">Uncharacterized protein</fullName>
    </submittedName>
</protein>
<dbReference type="AlphaFoldDB" id="A0A7W5JU26"/>
<dbReference type="Proteomes" id="UP000565572">
    <property type="component" value="Unassembled WGS sequence"/>
</dbReference>
<evidence type="ECO:0000313" key="2">
    <source>
        <dbReference type="EMBL" id="MBB3326340.1"/>
    </source>
</evidence>
<evidence type="ECO:0000313" key="3">
    <source>
        <dbReference type="Proteomes" id="UP000565572"/>
    </source>
</evidence>
<comment type="caution">
    <text evidence="2">The sequence shown here is derived from an EMBL/GenBank/DDBJ whole genome shotgun (WGS) entry which is preliminary data.</text>
</comment>